<comment type="caution">
    <text evidence="3">The sequence shown here is derived from an EMBL/GenBank/DDBJ whole genome shotgun (WGS) entry which is preliminary data.</text>
</comment>
<dbReference type="RefSeq" id="WP_382374620.1">
    <property type="nucleotide sequence ID" value="NZ_JBHRZI010000015.1"/>
</dbReference>
<name>A0ABV8BWE6_9PSEU</name>
<dbReference type="Pfam" id="PF19609">
    <property type="entry name" value="DUF6114"/>
    <property type="match status" value="1"/>
</dbReference>
<feature type="transmembrane region" description="Helical" evidence="2">
    <location>
        <begin position="101"/>
        <end position="117"/>
    </location>
</feature>
<feature type="region of interest" description="Disordered" evidence="1">
    <location>
        <begin position="144"/>
        <end position="167"/>
    </location>
</feature>
<accession>A0ABV8BWE6</accession>
<feature type="transmembrane region" description="Helical" evidence="2">
    <location>
        <begin position="123"/>
        <end position="142"/>
    </location>
</feature>
<protein>
    <submittedName>
        <fullName evidence="3">DUF6114 domain-containing protein</fullName>
    </submittedName>
</protein>
<keyword evidence="2" id="KW-1133">Transmembrane helix</keyword>
<dbReference type="InterPro" id="IPR046096">
    <property type="entry name" value="DUF6114"/>
</dbReference>
<dbReference type="Proteomes" id="UP001595690">
    <property type="component" value="Unassembled WGS sequence"/>
</dbReference>
<dbReference type="EMBL" id="JBHRZI010000015">
    <property type="protein sequence ID" value="MFC3893806.1"/>
    <property type="molecule type" value="Genomic_DNA"/>
</dbReference>
<feature type="transmembrane region" description="Helical" evidence="2">
    <location>
        <begin position="71"/>
        <end position="94"/>
    </location>
</feature>
<organism evidence="3 4">
    <name type="scientific">Lentzea rhizosphaerae</name>
    <dbReference type="NCBI Taxonomy" id="2041025"/>
    <lineage>
        <taxon>Bacteria</taxon>
        <taxon>Bacillati</taxon>
        <taxon>Actinomycetota</taxon>
        <taxon>Actinomycetes</taxon>
        <taxon>Pseudonocardiales</taxon>
        <taxon>Pseudonocardiaceae</taxon>
        <taxon>Lentzea</taxon>
    </lineage>
</organism>
<feature type="compositionally biased region" description="Basic and acidic residues" evidence="1">
    <location>
        <begin position="144"/>
        <end position="155"/>
    </location>
</feature>
<keyword evidence="4" id="KW-1185">Reference proteome</keyword>
<evidence type="ECO:0000313" key="3">
    <source>
        <dbReference type="EMBL" id="MFC3893806.1"/>
    </source>
</evidence>
<sequence length="167" mass="17568">MVDDGSDHQVQGHEAVDPPGEARVFLRAWRAFTAWRRGRPFWAGLFVAVGAVIILSPPFATLKFGDMVISINTLGGVSALLIGAVLLACAVALWVAPRFRLAAGIVTVLLSLVAVVVSNLGGFVVGTLSCLLGGALAVAWTTEPKKPKAAKRNDGAEPEQTQRVQPT</sequence>
<gene>
    <name evidence="3" type="ORF">ACFOWZ_20210</name>
</gene>
<evidence type="ECO:0000256" key="2">
    <source>
        <dbReference type="SAM" id="Phobius"/>
    </source>
</evidence>
<keyword evidence="2" id="KW-0812">Transmembrane</keyword>
<proteinExistence type="predicted"/>
<evidence type="ECO:0000256" key="1">
    <source>
        <dbReference type="SAM" id="MobiDB-lite"/>
    </source>
</evidence>
<keyword evidence="2" id="KW-0472">Membrane</keyword>
<reference evidence="4" key="1">
    <citation type="journal article" date="2019" name="Int. J. Syst. Evol. Microbiol.">
        <title>The Global Catalogue of Microorganisms (GCM) 10K type strain sequencing project: providing services to taxonomists for standard genome sequencing and annotation.</title>
        <authorList>
            <consortium name="The Broad Institute Genomics Platform"/>
            <consortium name="The Broad Institute Genome Sequencing Center for Infectious Disease"/>
            <person name="Wu L."/>
            <person name="Ma J."/>
        </authorList>
    </citation>
    <scope>NUCLEOTIDE SEQUENCE [LARGE SCALE GENOMIC DNA]</scope>
    <source>
        <strain evidence="4">CGMCC 4.7405</strain>
    </source>
</reference>
<feature type="transmembrane region" description="Helical" evidence="2">
    <location>
        <begin position="40"/>
        <end position="59"/>
    </location>
</feature>
<evidence type="ECO:0000313" key="4">
    <source>
        <dbReference type="Proteomes" id="UP001595690"/>
    </source>
</evidence>